<name>A0ACC2WJJ6_9TREE</name>
<organism evidence="1 2">
    <name type="scientific">Naganishia cerealis</name>
    <dbReference type="NCBI Taxonomy" id="610337"/>
    <lineage>
        <taxon>Eukaryota</taxon>
        <taxon>Fungi</taxon>
        <taxon>Dikarya</taxon>
        <taxon>Basidiomycota</taxon>
        <taxon>Agaricomycotina</taxon>
        <taxon>Tremellomycetes</taxon>
        <taxon>Filobasidiales</taxon>
        <taxon>Filobasidiaceae</taxon>
        <taxon>Naganishia</taxon>
    </lineage>
</organism>
<gene>
    <name evidence="1" type="ORF">QFC19_001163</name>
</gene>
<dbReference type="EMBL" id="JASBWR010000008">
    <property type="protein sequence ID" value="KAJ9111394.1"/>
    <property type="molecule type" value="Genomic_DNA"/>
</dbReference>
<keyword evidence="2" id="KW-1185">Reference proteome</keyword>
<evidence type="ECO:0000313" key="2">
    <source>
        <dbReference type="Proteomes" id="UP001241377"/>
    </source>
</evidence>
<proteinExistence type="predicted"/>
<sequence length="97" mass="10752">MSVDATSGPRRELEIPATPVTDFATLEAQKENIRPLSTGRSASTLSNIFTKERAEAERVLQQGHEAHRRAIDVANQREADGEEMEDGVMDVLDPYVK</sequence>
<evidence type="ECO:0000313" key="1">
    <source>
        <dbReference type="EMBL" id="KAJ9111394.1"/>
    </source>
</evidence>
<protein>
    <submittedName>
        <fullName evidence="1">Uncharacterized protein</fullName>
    </submittedName>
</protein>
<accession>A0ACC2WJJ6</accession>
<dbReference type="Proteomes" id="UP001241377">
    <property type="component" value="Unassembled WGS sequence"/>
</dbReference>
<reference evidence="1" key="1">
    <citation type="submission" date="2023-04" db="EMBL/GenBank/DDBJ databases">
        <title>Draft Genome sequencing of Naganishia species isolated from polar environments using Oxford Nanopore Technology.</title>
        <authorList>
            <person name="Leo P."/>
            <person name="Venkateswaran K."/>
        </authorList>
    </citation>
    <scope>NUCLEOTIDE SEQUENCE</scope>
    <source>
        <strain evidence="1">MNA-CCFEE 5261</strain>
    </source>
</reference>
<comment type="caution">
    <text evidence="1">The sequence shown here is derived from an EMBL/GenBank/DDBJ whole genome shotgun (WGS) entry which is preliminary data.</text>
</comment>